<dbReference type="InterPro" id="IPR046671">
    <property type="entry name" value="DUF6541"/>
</dbReference>
<dbReference type="Pfam" id="PF20176">
    <property type="entry name" value="DUF6541"/>
    <property type="match status" value="1"/>
</dbReference>
<feature type="transmembrane region" description="Helical" evidence="1">
    <location>
        <begin position="107"/>
        <end position="125"/>
    </location>
</feature>
<feature type="transmembrane region" description="Helical" evidence="1">
    <location>
        <begin position="324"/>
        <end position="343"/>
    </location>
</feature>
<evidence type="ECO:0008006" key="4">
    <source>
        <dbReference type="Google" id="ProtNLM"/>
    </source>
</evidence>
<evidence type="ECO:0000256" key="1">
    <source>
        <dbReference type="SAM" id="Phobius"/>
    </source>
</evidence>
<feature type="transmembrane region" description="Helical" evidence="1">
    <location>
        <begin position="249"/>
        <end position="268"/>
    </location>
</feature>
<dbReference type="EMBL" id="JACHJS010000001">
    <property type="protein sequence ID" value="MBB4969132.1"/>
    <property type="molecule type" value="Genomic_DNA"/>
</dbReference>
<proteinExistence type="predicted"/>
<keyword evidence="3" id="KW-1185">Reference proteome</keyword>
<feature type="transmembrane region" description="Helical" evidence="1">
    <location>
        <begin position="479"/>
        <end position="498"/>
    </location>
</feature>
<protein>
    <recommendedName>
        <fullName evidence="4">Copper-transporting ATPase</fullName>
    </recommendedName>
</protein>
<keyword evidence="1" id="KW-1133">Transmembrane helix</keyword>
<sequence length="653" mass="69559">MAEASPLLTAGTIAVYLAVLFVPGGLVALAAGLRGWLLAAVAPVFTYLIAGLAGPWLSKIGIRFDVLTFVVSTVVIALLFLAARLVAVRLRGRGEPDTSPWAPGGHAAVVLAVVVGAGVGIFVLLKAMDFDLGVVPQDWDAGYHANGIRYIADTGDGSLYGTGKVNWYDVPTGVFYPNAYHLVGALVFKLTGATVPAVVNAHMALLPGLLVFELAAMVRHFRGRAVTAVFTALVAAASTSATYDNLWRGPLLTFTLGLALMPVLVVVVDRYLRRPGLDTGAAFAGVAIGMLCVHSSNLFGGVLFVIPFLVQRWWRAPRVMLRDILWTVPPGLAAVLVTLPHLLGAASIKGTIAIVDWPSTFPVSQSVGSLLTFQHIIDRPQYWLALPLWVGLAFAWRLGNQRWLLGAAALFGAVWVLTASYAQPWVARVTSPWWNDQYRLIALACVPLIVVAGHGFAVLHDRLAGLARDASGRPPVRAASVAVVAAAFIGLSGMYVTLNAGQVARGYGNAPGQDKNDAVVSTGEVLAFHELAKVVQPGERVLNDRNDGTLWMYAIAGVQPIAGHYDGSLESPAIAMLEQHFVEYDENAAVRAAVKRLNVRYVILGQGFVRGWNERAGGLRGLEGKPFLTKIYENDNAVVYRLVPPPGEVVAGG</sequence>
<feature type="transmembrane region" description="Helical" evidence="1">
    <location>
        <begin position="225"/>
        <end position="243"/>
    </location>
</feature>
<organism evidence="2 3">
    <name type="scientific">Saccharothrix violaceirubra</name>
    <dbReference type="NCBI Taxonomy" id="413306"/>
    <lineage>
        <taxon>Bacteria</taxon>
        <taxon>Bacillati</taxon>
        <taxon>Actinomycetota</taxon>
        <taxon>Actinomycetes</taxon>
        <taxon>Pseudonocardiales</taxon>
        <taxon>Pseudonocardiaceae</taxon>
        <taxon>Saccharothrix</taxon>
    </lineage>
</organism>
<accession>A0A7W7TAP0</accession>
<evidence type="ECO:0000313" key="2">
    <source>
        <dbReference type="EMBL" id="MBB4969132.1"/>
    </source>
</evidence>
<feature type="transmembrane region" description="Helical" evidence="1">
    <location>
        <begin position="66"/>
        <end position="87"/>
    </location>
</feature>
<name>A0A7W7TAP0_9PSEU</name>
<evidence type="ECO:0000313" key="3">
    <source>
        <dbReference type="Proteomes" id="UP000542674"/>
    </source>
</evidence>
<keyword evidence="1" id="KW-0472">Membrane</keyword>
<reference evidence="2 3" key="1">
    <citation type="submission" date="2020-08" db="EMBL/GenBank/DDBJ databases">
        <title>Sequencing the genomes of 1000 actinobacteria strains.</title>
        <authorList>
            <person name="Klenk H.-P."/>
        </authorList>
    </citation>
    <scope>NUCLEOTIDE SEQUENCE [LARGE SCALE GENOMIC DNA]</scope>
    <source>
        <strain evidence="2 3">DSM 45084</strain>
    </source>
</reference>
<gene>
    <name evidence="2" type="ORF">F4559_006491</name>
</gene>
<feature type="transmembrane region" description="Helical" evidence="1">
    <location>
        <begin position="405"/>
        <end position="426"/>
    </location>
</feature>
<dbReference type="Proteomes" id="UP000542674">
    <property type="component" value="Unassembled WGS sequence"/>
</dbReference>
<feature type="transmembrane region" description="Helical" evidence="1">
    <location>
        <begin position="280"/>
        <end position="304"/>
    </location>
</feature>
<keyword evidence="1" id="KW-0812">Transmembrane</keyword>
<feature type="transmembrane region" description="Helical" evidence="1">
    <location>
        <begin position="438"/>
        <end position="459"/>
    </location>
</feature>
<feature type="transmembrane region" description="Helical" evidence="1">
    <location>
        <begin position="36"/>
        <end position="54"/>
    </location>
</feature>
<dbReference type="AlphaFoldDB" id="A0A7W7TAP0"/>
<feature type="transmembrane region" description="Helical" evidence="1">
    <location>
        <begin position="7"/>
        <end position="30"/>
    </location>
</feature>
<dbReference type="RefSeq" id="WP_184674836.1">
    <property type="nucleotide sequence ID" value="NZ_BAABAI010000043.1"/>
</dbReference>
<comment type="caution">
    <text evidence="2">The sequence shown here is derived from an EMBL/GenBank/DDBJ whole genome shotgun (WGS) entry which is preliminary data.</text>
</comment>